<dbReference type="InterPro" id="IPR036909">
    <property type="entry name" value="Cyt_c-like_dom_sf"/>
</dbReference>
<protein>
    <recommendedName>
        <fullName evidence="6">Cytochrome c domain-containing protein</fullName>
    </recommendedName>
</protein>
<evidence type="ECO:0000256" key="1">
    <source>
        <dbReference type="ARBA" id="ARBA00022617"/>
    </source>
</evidence>
<dbReference type="InterPro" id="IPR047758">
    <property type="entry name" value="CytoC_perox"/>
</dbReference>
<evidence type="ECO:0000256" key="5">
    <source>
        <dbReference type="SAM" id="MobiDB-lite"/>
    </source>
</evidence>
<dbReference type="NCBIfam" id="NF040606">
    <property type="entry name" value="CytoC_perox"/>
    <property type="match status" value="1"/>
</dbReference>
<dbReference type="Proteomes" id="UP000000238">
    <property type="component" value="Chromosome"/>
</dbReference>
<dbReference type="GO" id="GO:0009055">
    <property type="term" value="F:electron transfer activity"/>
    <property type="evidence" value="ECO:0007669"/>
    <property type="project" value="InterPro"/>
</dbReference>
<feature type="domain" description="Cytochrome c" evidence="6">
    <location>
        <begin position="373"/>
        <end position="588"/>
    </location>
</feature>
<dbReference type="Gene3D" id="1.10.760.10">
    <property type="entry name" value="Cytochrome c-like domain"/>
    <property type="match status" value="1"/>
</dbReference>
<dbReference type="EMBL" id="CP000155">
    <property type="protein sequence ID" value="ABC27563.1"/>
    <property type="molecule type" value="Genomic_DNA"/>
</dbReference>
<keyword evidence="8" id="KW-1185">Reference proteome</keyword>
<sequence>MLCCSIGCGLLRALPRLSLLRSDAKSPLSSADKPNVRRLTLAICAPALLLLSVTACRQTEEPTGSTTDAPPTGPGSASEVIHLEQGWSGATRDQAHFASFGSRIIPYDWLLHLEQADKEAPFLAESHMNELGFLSAPASEHNPDALPVGFAQDVDANGVAWAGLGCAACHTAEVRYQGKSIRIDGGSALINYSGLEFAIRDSLQATLAQPEKFSRFAKAFSASSEVQLRTALQQRLDYFTERFAMNSTEVPYGRGRLDAFGQIFNVITSEITHQPENRRSPDAPVSFPVLWGTPRMDLVQWNGSASNAAPGPLAQNVTTALAVYGAATVDGHSELPGYPSSVNFNNLGDIQKRNEALQAPKWPEPILGKLNTHLVDQGRSLYAERCLSCHTLAEHNPSDAKISVALTPLDEVGTDPRMAMNFLRASAQSGPYQGRKLMVFGGATIGATEPSIKLVIHASIGAILRHPIAATLDMAEASHPSGKPDATAIPRYYKGRPLDGVWSSAPYLHNGSVPNLQSLLLPPEQRPQTFFVGDREFDPVKVGVSTRKAPGATLFDTRLPGNSNAGHLFGVDLSSDDKLALLEYLKSL</sequence>
<dbReference type="STRING" id="349521.HCH_00662"/>
<name>Q2SP61_HAHCH</name>
<feature type="region of interest" description="Disordered" evidence="5">
    <location>
        <begin position="59"/>
        <end position="78"/>
    </location>
</feature>
<gene>
    <name evidence="7" type="ordered locus">HCH_00662</name>
</gene>
<keyword evidence="1 4" id="KW-0349">Heme</keyword>
<dbReference type="PANTHER" id="PTHR30600">
    <property type="entry name" value="CYTOCHROME C PEROXIDASE-RELATED"/>
    <property type="match status" value="1"/>
</dbReference>
<dbReference type="eggNOG" id="COG2010">
    <property type="taxonomic scope" value="Bacteria"/>
</dbReference>
<evidence type="ECO:0000256" key="2">
    <source>
        <dbReference type="ARBA" id="ARBA00022723"/>
    </source>
</evidence>
<dbReference type="GO" id="GO:0046872">
    <property type="term" value="F:metal ion binding"/>
    <property type="evidence" value="ECO:0007669"/>
    <property type="project" value="UniProtKB-KW"/>
</dbReference>
<dbReference type="AlphaFoldDB" id="Q2SP61"/>
<accession>Q2SP61</accession>
<evidence type="ECO:0000256" key="4">
    <source>
        <dbReference type="PROSITE-ProRule" id="PRU00433"/>
    </source>
</evidence>
<keyword evidence="3 4" id="KW-0408">Iron</keyword>
<evidence type="ECO:0000313" key="8">
    <source>
        <dbReference type="Proteomes" id="UP000000238"/>
    </source>
</evidence>
<evidence type="ECO:0000256" key="3">
    <source>
        <dbReference type="ARBA" id="ARBA00023004"/>
    </source>
</evidence>
<evidence type="ECO:0000259" key="6">
    <source>
        <dbReference type="PROSITE" id="PS51007"/>
    </source>
</evidence>
<dbReference type="GO" id="GO:0020037">
    <property type="term" value="F:heme binding"/>
    <property type="evidence" value="ECO:0007669"/>
    <property type="project" value="InterPro"/>
</dbReference>
<proteinExistence type="predicted"/>
<dbReference type="InterPro" id="IPR009056">
    <property type="entry name" value="Cyt_c-like_dom"/>
</dbReference>
<evidence type="ECO:0000313" key="7">
    <source>
        <dbReference type="EMBL" id="ABC27563.1"/>
    </source>
</evidence>
<dbReference type="InterPro" id="IPR051395">
    <property type="entry name" value="Cytochrome_c_Peroxidase/MauG"/>
</dbReference>
<dbReference type="HOGENOM" id="CLU_014386_1_0_6"/>
<dbReference type="Pfam" id="PF21419">
    <property type="entry name" value="RoxA-like_Cyt-c"/>
    <property type="match status" value="1"/>
</dbReference>
<dbReference type="PANTHER" id="PTHR30600:SF9">
    <property type="entry name" value="BLR7738 PROTEIN"/>
    <property type="match status" value="1"/>
</dbReference>
<dbReference type="GO" id="GO:0004130">
    <property type="term" value="F:cytochrome-c peroxidase activity"/>
    <property type="evidence" value="ECO:0007669"/>
    <property type="project" value="TreeGrafter"/>
</dbReference>
<organism evidence="7 8">
    <name type="scientific">Hahella chejuensis (strain KCTC 2396)</name>
    <dbReference type="NCBI Taxonomy" id="349521"/>
    <lineage>
        <taxon>Bacteria</taxon>
        <taxon>Pseudomonadati</taxon>
        <taxon>Pseudomonadota</taxon>
        <taxon>Gammaproteobacteria</taxon>
        <taxon>Oceanospirillales</taxon>
        <taxon>Hahellaceae</taxon>
        <taxon>Hahella</taxon>
    </lineage>
</organism>
<dbReference type="PROSITE" id="PS51007">
    <property type="entry name" value="CYTC"/>
    <property type="match status" value="1"/>
</dbReference>
<dbReference type="SUPFAM" id="SSF46626">
    <property type="entry name" value="Cytochrome c"/>
    <property type="match status" value="1"/>
</dbReference>
<keyword evidence="2 4" id="KW-0479">Metal-binding</keyword>
<feature type="compositionally biased region" description="Polar residues" evidence="5">
    <location>
        <begin position="59"/>
        <end position="69"/>
    </location>
</feature>
<reference evidence="7 8" key="1">
    <citation type="journal article" date="2005" name="Nucleic Acids Res.">
        <title>Genomic blueprint of Hahella chejuensis, a marine microbe producing an algicidal agent.</title>
        <authorList>
            <person name="Jeong H."/>
            <person name="Yim J.H."/>
            <person name="Lee C."/>
            <person name="Choi S.-H."/>
            <person name="Park Y.K."/>
            <person name="Yoon S.H."/>
            <person name="Hur C.-G."/>
            <person name="Kang H.-Y."/>
            <person name="Kim D."/>
            <person name="Lee H.H."/>
            <person name="Park K.H."/>
            <person name="Park S.-H."/>
            <person name="Park H.-S."/>
            <person name="Lee H.K."/>
            <person name="Oh T.K."/>
            <person name="Kim J.F."/>
        </authorList>
    </citation>
    <scope>NUCLEOTIDE SEQUENCE [LARGE SCALE GENOMIC DNA]</scope>
    <source>
        <strain evidence="7 8">KCTC 2396</strain>
    </source>
</reference>
<dbReference type="KEGG" id="hch:HCH_00662"/>